<dbReference type="AlphaFoldDB" id="A0A139HHD1"/>
<name>A0A139HHD1_9PEZI</name>
<comment type="caution">
    <text evidence="1">The sequence shown here is derived from an EMBL/GenBank/DDBJ whole genome shotgun (WGS) entry which is preliminary data.</text>
</comment>
<organism evidence="1 2">
    <name type="scientific">Pseudocercospora eumusae</name>
    <dbReference type="NCBI Taxonomy" id="321146"/>
    <lineage>
        <taxon>Eukaryota</taxon>
        <taxon>Fungi</taxon>
        <taxon>Dikarya</taxon>
        <taxon>Ascomycota</taxon>
        <taxon>Pezizomycotina</taxon>
        <taxon>Dothideomycetes</taxon>
        <taxon>Dothideomycetidae</taxon>
        <taxon>Mycosphaerellales</taxon>
        <taxon>Mycosphaerellaceae</taxon>
        <taxon>Pseudocercospora</taxon>
    </lineage>
</organism>
<keyword evidence="2" id="KW-1185">Reference proteome</keyword>
<evidence type="ECO:0000313" key="2">
    <source>
        <dbReference type="Proteomes" id="UP000070133"/>
    </source>
</evidence>
<sequence length="231" mass="26447">MRSAWAKYSSVLGHGQYGPHTDKQKQPRQSAPETCLVNMMHTHTWGYRNKPRLELALYARPKHPDSYHWAIFTAPKTSKGKPSRSVTKRHVLNTIQNVEGVVSQPWRYERVSIKDCTSENRLLARIVIGKVLTLDPENDIEQSVGPLPIYQEDDRNQAKAKSFDCHSWCQAAVEELWKDHVVSFKGSWDEMELEALNFVKKKKAEGRWGGEWKGPEGVPMFDLFTGTEIVA</sequence>
<protein>
    <submittedName>
        <fullName evidence="1">Uncharacterized protein</fullName>
    </submittedName>
</protein>
<dbReference type="InterPro" id="IPR054208">
    <property type="entry name" value="DUF6914"/>
</dbReference>
<dbReference type="EMBL" id="LFZN01000050">
    <property type="protein sequence ID" value="KXT01833.1"/>
    <property type="molecule type" value="Genomic_DNA"/>
</dbReference>
<reference evidence="1 2" key="1">
    <citation type="submission" date="2015-07" db="EMBL/GenBank/DDBJ databases">
        <title>Comparative genomics of the Sigatoka disease complex on banana suggests a link between parallel evolutionary changes in Pseudocercospora fijiensis and Pseudocercospora eumusae and increased virulence on the banana host.</title>
        <authorList>
            <person name="Chang T.-C."/>
            <person name="Salvucci A."/>
            <person name="Crous P.W."/>
            <person name="Stergiopoulos I."/>
        </authorList>
    </citation>
    <scope>NUCLEOTIDE SEQUENCE [LARGE SCALE GENOMIC DNA]</scope>
    <source>
        <strain evidence="1 2">CBS 114824</strain>
    </source>
</reference>
<accession>A0A139HHD1</accession>
<dbReference type="OrthoDB" id="2679825at2759"/>
<proteinExistence type="predicted"/>
<dbReference type="Proteomes" id="UP000070133">
    <property type="component" value="Unassembled WGS sequence"/>
</dbReference>
<dbReference type="Pfam" id="PF21858">
    <property type="entry name" value="DUF6914"/>
    <property type="match status" value="1"/>
</dbReference>
<evidence type="ECO:0000313" key="1">
    <source>
        <dbReference type="EMBL" id="KXT01833.1"/>
    </source>
</evidence>
<gene>
    <name evidence="1" type="ORF">AC578_2019</name>
</gene>